<sequence length="156" mass="17724">MEGNKLFGNGQYEEAVLQYDLALQVTVEMPTAIEIRSICHSNRTVCFLKLRKYEETIKERKKALVLNSSYVKALVGRGEAHEKLQHFEEAIGIADMKKVLELDPSNGQARKAIHRLDPLAAAKQRNMKEEMIEGADKRLKVKWPEPAIRKHSQGLA</sequence>
<dbReference type="InterPro" id="IPR052769">
    <property type="entry name" value="TPR_domain_protein"/>
</dbReference>
<dbReference type="InterPro" id="IPR011990">
    <property type="entry name" value="TPR-like_helical_dom_sf"/>
</dbReference>
<reference evidence="2" key="1">
    <citation type="submission" date="2025-08" db="UniProtKB">
        <authorList>
            <consortium name="RefSeq"/>
        </authorList>
    </citation>
    <scope>IDENTIFICATION</scope>
    <source>
        <tissue evidence="2">Fruit stalk</tissue>
    </source>
</reference>
<dbReference type="PANTHER" id="PTHR46014">
    <property type="entry name" value="TETRATRICOPEPTIDE REPEAT PROTEIN 1"/>
    <property type="match status" value="1"/>
</dbReference>
<dbReference type="OrthoDB" id="1872379at2759"/>
<keyword evidence="1" id="KW-1185">Reference proteome</keyword>
<evidence type="ECO:0000313" key="2">
    <source>
        <dbReference type="RefSeq" id="XP_022731111.1"/>
    </source>
</evidence>
<dbReference type="RefSeq" id="XP_022731111.1">
    <property type="nucleotide sequence ID" value="XM_022875376.1"/>
</dbReference>
<gene>
    <name evidence="2" type="primary">LOC111285774</name>
</gene>
<evidence type="ECO:0000313" key="1">
    <source>
        <dbReference type="Proteomes" id="UP000515121"/>
    </source>
</evidence>
<accession>A0A6P5XTC6</accession>
<dbReference type="GeneID" id="111285774"/>
<dbReference type="SMART" id="SM00028">
    <property type="entry name" value="TPR"/>
    <property type="match status" value="2"/>
</dbReference>
<dbReference type="InterPro" id="IPR019734">
    <property type="entry name" value="TPR_rpt"/>
</dbReference>
<dbReference type="AlphaFoldDB" id="A0A6P5XTC6"/>
<dbReference type="SUPFAM" id="SSF48452">
    <property type="entry name" value="TPR-like"/>
    <property type="match status" value="1"/>
</dbReference>
<organism evidence="1 2">
    <name type="scientific">Durio zibethinus</name>
    <name type="common">Durian</name>
    <dbReference type="NCBI Taxonomy" id="66656"/>
    <lineage>
        <taxon>Eukaryota</taxon>
        <taxon>Viridiplantae</taxon>
        <taxon>Streptophyta</taxon>
        <taxon>Embryophyta</taxon>
        <taxon>Tracheophyta</taxon>
        <taxon>Spermatophyta</taxon>
        <taxon>Magnoliopsida</taxon>
        <taxon>eudicotyledons</taxon>
        <taxon>Gunneridae</taxon>
        <taxon>Pentapetalae</taxon>
        <taxon>rosids</taxon>
        <taxon>malvids</taxon>
        <taxon>Malvales</taxon>
        <taxon>Malvaceae</taxon>
        <taxon>Helicteroideae</taxon>
        <taxon>Durio</taxon>
    </lineage>
</organism>
<dbReference type="Gene3D" id="1.25.40.10">
    <property type="entry name" value="Tetratricopeptide repeat domain"/>
    <property type="match status" value="1"/>
</dbReference>
<proteinExistence type="predicted"/>
<dbReference type="Proteomes" id="UP000515121">
    <property type="component" value="Unplaced"/>
</dbReference>
<dbReference type="KEGG" id="dzi:111285774"/>
<protein>
    <submittedName>
        <fullName evidence="2">DnaJ homolog subfamily C member 7 homolog</fullName>
    </submittedName>
</protein>
<dbReference type="PANTHER" id="PTHR46014:SF1">
    <property type="entry name" value="TETRATRICOPEPTIDE REPEAT PROTEIN 1"/>
    <property type="match status" value="1"/>
</dbReference>
<name>A0A6P5XTC6_DURZI</name>